<comment type="caution">
    <text evidence="2">The sequence shown here is derived from an EMBL/GenBank/DDBJ whole genome shotgun (WGS) entry which is preliminary data.</text>
</comment>
<keyword evidence="3" id="KW-1185">Reference proteome</keyword>
<organism evidence="2 3">
    <name type="scientific">Cladophialophora chaetospira</name>
    <dbReference type="NCBI Taxonomy" id="386627"/>
    <lineage>
        <taxon>Eukaryota</taxon>
        <taxon>Fungi</taxon>
        <taxon>Dikarya</taxon>
        <taxon>Ascomycota</taxon>
        <taxon>Pezizomycotina</taxon>
        <taxon>Eurotiomycetes</taxon>
        <taxon>Chaetothyriomycetidae</taxon>
        <taxon>Chaetothyriales</taxon>
        <taxon>Herpotrichiellaceae</taxon>
        <taxon>Cladophialophora</taxon>
    </lineage>
</organism>
<evidence type="ECO:0000313" key="3">
    <source>
        <dbReference type="Proteomes" id="UP001172673"/>
    </source>
</evidence>
<keyword evidence="1" id="KW-1133">Transmembrane helix</keyword>
<dbReference type="PANTHER" id="PTHR35340">
    <property type="entry name" value="PQQ ENZYME REPEAT PROTEIN-RELATED"/>
    <property type="match status" value="1"/>
</dbReference>
<gene>
    <name evidence="2" type="ORF">H2200_003642</name>
</gene>
<dbReference type="AlphaFoldDB" id="A0AA38XER2"/>
<evidence type="ECO:0000313" key="2">
    <source>
        <dbReference type="EMBL" id="KAJ9612047.1"/>
    </source>
</evidence>
<accession>A0AA38XER2</accession>
<dbReference type="InterPro" id="IPR053143">
    <property type="entry name" value="Arylsulfate_ST"/>
</dbReference>
<keyword evidence="1" id="KW-0812">Transmembrane</keyword>
<name>A0AA38XER2_9EURO</name>
<proteinExistence type="predicted"/>
<dbReference type="PANTHER" id="PTHR35340:SF5">
    <property type="entry name" value="ASST-DOMAIN-CONTAINING PROTEIN"/>
    <property type="match status" value="1"/>
</dbReference>
<dbReference type="Proteomes" id="UP001172673">
    <property type="component" value="Unassembled WGS sequence"/>
</dbReference>
<evidence type="ECO:0008006" key="4">
    <source>
        <dbReference type="Google" id="ProtNLM"/>
    </source>
</evidence>
<dbReference type="EMBL" id="JAPDRK010000005">
    <property type="protein sequence ID" value="KAJ9612047.1"/>
    <property type="molecule type" value="Genomic_DNA"/>
</dbReference>
<reference evidence="2" key="1">
    <citation type="submission" date="2022-10" db="EMBL/GenBank/DDBJ databases">
        <title>Culturing micro-colonial fungi from biological soil crusts in the Mojave desert and describing Neophaeococcomyces mojavensis, and introducing the new genera and species Taxawa tesnikishii.</title>
        <authorList>
            <person name="Kurbessoian T."/>
            <person name="Stajich J.E."/>
        </authorList>
    </citation>
    <scope>NUCLEOTIDE SEQUENCE</scope>
    <source>
        <strain evidence="2">TK_41</strain>
    </source>
</reference>
<protein>
    <recommendedName>
        <fullName evidence="4">Arylsulfotransferase</fullName>
    </recommendedName>
</protein>
<dbReference type="Pfam" id="PF14269">
    <property type="entry name" value="Arylsulfotran_2"/>
    <property type="match status" value="1"/>
</dbReference>
<keyword evidence="1" id="KW-0472">Membrane</keyword>
<feature type="transmembrane region" description="Helical" evidence="1">
    <location>
        <begin position="495"/>
        <end position="516"/>
    </location>
</feature>
<dbReference type="InterPro" id="IPR039535">
    <property type="entry name" value="ASST-like"/>
</dbReference>
<evidence type="ECO:0000256" key="1">
    <source>
        <dbReference type="SAM" id="Phobius"/>
    </source>
</evidence>
<sequence>MPSFTFNVFDAQAAFRVEIALGFYGGSPSQTYVSNGLSSPRISARKHDSSCNQEYTFLNFNGDSVPSPGPAILSASNELVWKAEGLGTTTNTKVQTYKGKQYLTFWAGKKGGTMGTGQYHLLNASYDTEHTVSGVGVQGDLHEFVITRHDTALLTFYNVKPADLSSLGKRKNGWLIDSGFQEVDIATGQLLFEWRASDHFRVDETFMTLNPGGYLQSIPFDFFHINSVDKDSKGNYLVSSRHTHSVSCISRTGKILWILGGRRNDFTDLSGGDALNFRWQHDARWVDEEAGIMSLFDNKEAGPLHVDGSYSRGLMIQLDVANKTVTLLQEYISLHQTRAPSQGSAQYLPESKHMFVGFGHSPVFSEFTRNGTLLCETHFGAPWLHAFNTAVSYRAFKSANWIGTPRKPPTAKIQDDVLFISWNGATEVTQWILQGANEQVERFVDLDVIDKEFYEESFELYHLSEYSWFRVAALDQEGKVLGYSNVAQREASGSWWSFLAAIVLWGIIFRLAWMAYKWFSQGRAGKRGVSWVVWRKA</sequence>